<comment type="caution">
    <text evidence="1">The sequence shown here is derived from an EMBL/GenBank/DDBJ whole genome shotgun (WGS) entry which is preliminary data.</text>
</comment>
<dbReference type="Gene3D" id="3.60.10.10">
    <property type="entry name" value="Endonuclease/exonuclease/phosphatase"/>
    <property type="match status" value="1"/>
</dbReference>
<dbReference type="CDD" id="cd09076">
    <property type="entry name" value="L1-EN"/>
    <property type="match status" value="1"/>
</dbReference>
<name>A0AAD7X290_9TELE</name>
<evidence type="ECO:0008006" key="3">
    <source>
        <dbReference type="Google" id="ProtNLM"/>
    </source>
</evidence>
<dbReference type="SUPFAM" id="SSF56219">
    <property type="entry name" value="DNase I-like"/>
    <property type="match status" value="1"/>
</dbReference>
<reference evidence="1" key="1">
    <citation type="journal article" date="2023" name="Science">
        <title>Genome structures resolve the early diversification of teleost fishes.</title>
        <authorList>
            <person name="Parey E."/>
            <person name="Louis A."/>
            <person name="Montfort J."/>
            <person name="Bouchez O."/>
            <person name="Roques C."/>
            <person name="Iampietro C."/>
            <person name="Lluch J."/>
            <person name="Castinel A."/>
            <person name="Donnadieu C."/>
            <person name="Desvignes T."/>
            <person name="Floi Bucao C."/>
            <person name="Jouanno E."/>
            <person name="Wen M."/>
            <person name="Mejri S."/>
            <person name="Dirks R."/>
            <person name="Jansen H."/>
            <person name="Henkel C."/>
            <person name="Chen W.J."/>
            <person name="Zahm M."/>
            <person name="Cabau C."/>
            <person name="Klopp C."/>
            <person name="Thompson A.W."/>
            <person name="Robinson-Rechavi M."/>
            <person name="Braasch I."/>
            <person name="Lecointre G."/>
            <person name="Bobe J."/>
            <person name="Postlethwait J.H."/>
            <person name="Berthelot C."/>
            <person name="Roest Crollius H."/>
            <person name="Guiguen Y."/>
        </authorList>
    </citation>
    <scope>NUCLEOTIDE SEQUENCE</scope>
    <source>
        <strain evidence="1">NC1722</strain>
    </source>
</reference>
<evidence type="ECO:0000313" key="1">
    <source>
        <dbReference type="EMBL" id="KAJ8416744.1"/>
    </source>
</evidence>
<gene>
    <name evidence="1" type="ORF">AAFF_G00326220</name>
</gene>
<dbReference type="PANTHER" id="PTHR47027">
    <property type="entry name" value="REVERSE TRANSCRIPTASE DOMAIN-CONTAINING PROTEIN"/>
    <property type="match status" value="1"/>
</dbReference>
<dbReference type="EMBL" id="JAINUG010000005">
    <property type="protein sequence ID" value="KAJ8416744.1"/>
    <property type="molecule type" value="Genomic_DNA"/>
</dbReference>
<dbReference type="Proteomes" id="UP001221898">
    <property type="component" value="Unassembled WGS sequence"/>
</dbReference>
<keyword evidence="2" id="KW-1185">Reference proteome</keyword>
<organism evidence="1 2">
    <name type="scientific">Aldrovandia affinis</name>
    <dbReference type="NCBI Taxonomy" id="143900"/>
    <lineage>
        <taxon>Eukaryota</taxon>
        <taxon>Metazoa</taxon>
        <taxon>Chordata</taxon>
        <taxon>Craniata</taxon>
        <taxon>Vertebrata</taxon>
        <taxon>Euteleostomi</taxon>
        <taxon>Actinopterygii</taxon>
        <taxon>Neopterygii</taxon>
        <taxon>Teleostei</taxon>
        <taxon>Notacanthiformes</taxon>
        <taxon>Halosauridae</taxon>
        <taxon>Aldrovandia</taxon>
    </lineage>
</organism>
<dbReference type="InterPro" id="IPR036691">
    <property type="entry name" value="Endo/exonu/phosph_ase_sf"/>
</dbReference>
<evidence type="ECO:0000313" key="2">
    <source>
        <dbReference type="Proteomes" id="UP001221898"/>
    </source>
</evidence>
<protein>
    <recommendedName>
        <fullName evidence="3">Endonuclease/exonuclease/phosphatase domain-containing protein</fullName>
    </recommendedName>
</protein>
<dbReference type="PANTHER" id="PTHR47027:SF25">
    <property type="entry name" value="REVERSE TRANSCRIPTASE DOMAIN-CONTAINING PROTEIN"/>
    <property type="match status" value="1"/>
</dbReference>
<proteinExistence type="predicted"/>
<dbReference type="AlphaFoldDB" id="A0AAD7X290"/>
<sequence>MRWTGQGRLVIDGATVLYSGKQDHHTHGVGLILSSCAAQVLVGWRPVNERIITARLYTRHAKVTIVQVYAPTKVASEEEKDIFYTQLQGVLEEIPSYDIKLLIGDFNVKLDSDRRGLHTTVGPHGSASSTNDNGERLLMLTSTNGLSIGNTFFKHKQIHKMTWVSPDGNTRNELDYICTSTRWRSSLVDVHSHRGADVGSDHYLVVGKIRLKLKKVQTVRPKRPYAVDNLKNDVISKSYCEELSKKLEVLQHPSSIEEQWGWFSRAISETAVAALGRRKGSNKERWISDRKWNLIDERKMAKIRREQKRGLWRWRMEDEEYRRLDKEVKKSCRNDRRRWLEGKSREAQEAAEKNEMKMLYRIVRELTSSRSSSGVPIRSKDGRALLSNEEQEASSNISSTRNVEKDVQTRISKAAGVFQRLRNIWSSNAITTAIKLHLYMSVVIPAVTYACETWMRTASITNMLDVFHRRCLRSILRISWRDHITNEEVMRRTGVALLSDRVSDRRRRLAGHIL</sequence>
<accession>A0AAD7X290</accession>